<organism evidence="2 3">
    <name type="scientific">Dendrothele bispora (strain CBS 962.96)</name>
    <dbReference type="NCBI Taxonomy" id="1314807"/>
    <lineage>
        <taxon>Eukaryota</taxon>
        <taxon>Fungi</taxon>
        <taxon>Dikarya</taxon>
        <taxon>Basidiomycota</taxon>
        <taxon>Agaricomycotina</taxon>
        <taxon>Agaricomycetes</taxon>
        <taxon>Agaricomycetidae</taxon>
        <taxon>Agaricales</taxon>
        <taxon>Agaricales incertae sedis</taxon>
        <taxon>Dendrothele</taxon>
    </lineage>
</organism>
<name>A0A4S8L448_DENBC</name>
<evidence type="ECO:0000313" key="2">
    <source>
        <dbReference type="EMBL" id="THU82798.1"/>
    </source>
</evidence>
<feature type="compositionally biased region" description="Low complexity" evidence="1">
    <location>
        <begin position="125"/>
        <end position="139"/>
    </location>
</feature>
<evidence type="ECO:0000313" key="3">
    <source>
        <dbReference type="Proteomes" id="UP000297245"/>
    </source>
</evidence>
<feature type="compositionally biased region" description="Low complexity" evidence="1">
    <location>
        <begin position="99"/>
        <end position="112"/>
    </location>
</feature>
<sequence length="198" mass="20743">MFHEICERDFTFSADAPAQQTAPVTLAWDCGIRGDQNSFCMGPIVVVAAPLSDSTKTQEVVTLRLTDARISGTTTFQISQTASTEIFVIEAFPQPPEGQPTTTTKTGPTLTLISSSSNAPDEPPSSSSLSGSLTSSSVLETGNADSSSNQLNDQRGPSNKSGAIVGGVVGSKDQENARVCTSMSTTGSKVWDYPGEDR</sequence>
<dbReference type="EMBL" id="ML179707">
    <property type="protein sequence ID" value="THU82798.1"/>
    <property type="molecule type" value="Genomic_DNA"/>
</dbReference>
<dbReference type="Proteomes" id="UP000297245">
    <property type="component" value="Unassembled WGS sequence"/>
</dbReference>
<accession>A0A4S8L448</accession>
<protein>
    <submittedName>
        <fullName evidence="2">Uncharacterized protein</fullName>
    </submittedName>
</protein>
<reference evidence="2 3" key="1">
    <citation type="journal article" date="2019" name="Nat. Ecol. Evol.">
        <title>Megaphylogeny resolves global patterns of mushroom evolution.</title>
        <authorList>
            <person name="Varga T."/>
            <person name="Krizsan K."/>
            <person name="Foldi C."/>
            <person name="Dima B."/>
            <person name="Sanchez-Garcia M."/>
            <person name="Sanchez-Ramirez S."/>
            <person name="Szollosi G.J."/>
            <person name="Szarkandi J.G."/>
            <person name="Papp V."/>
            <person name="Albert L."/>
            <person name="Andreopoulos W."/>
            <person name="Angelini C."/>
            <person name="Antonin V."/>
            <person name="Barry K.W."/>
            <person name="Bougher N.L."/>
            <person name="Buchanan P."/>
            <person name="Buyck B."/>
            <person name="Bense V."/>
            <person name="Catcheside P."/>
            <person name="Chovatia M."/>
            <person name="Cooper J."/>
            <person name="Damon W."/>
            <person name="Desjardin D."/>
            <person name="Finy P."/>
            <person name="Geml J."/>
            <person name="Haridas S."/>
            <person name="Hughes K."/>
            <person name="Justo A."/>
            <person name="Karasinski D."/>
            <person name="Kautmanova I."/>
            <person name="Kiss B."/>
            <person name="Kocsube S."/>
            <person name="Kotiranta H."/>
            <person name="LaButti K.M."/>
            <person name="Lechner B.E."/>
            <person name="Liimatainen K."/>
            <person name="Lipzen A."/>
            <person name="Lukacs Z."/>
            <person name="Mihaltcheva S."/>
            <person name="Morgado L.N."/>
            <person name="Niskanen T."/>
            <person name="Noordeloos M.E."/>
            <person name="Ohm R.A."/>
            <person name="Ortiz-Santana B."/>
            <person name="Ovrebo C."/>
            <person name="Racz N."/>
            <person name="Riley R."/>
            <person name="Savchenko A."/>
            <person name="Shiryaev A."/>
            <person name="Soop K."/>
            <person name="Spirin V."/>
            <person name="Szebenyi C."/>
            <person name="Tomsovsky M."/>
            <person name="Tulloss R.E."/>
            <person name="Uehling J."/>
            <person name="Grigoriev I.V."/>
            <person name="Vagvolgyi C."/>
            <person name="Papp T."/>
            <person name="Martin F.M."/>
            <person name="Miettinen O."/>
            <person name="Hibbett D.S."/>
            <person name="Nagy L.G."/>
        </authorList>
    </citation>
    <scope>NUCLEOTIDE SEQUENCE [LARGE SCALE GENOMIC DNA]</scope>
    <source>
        <strain evidence="2 3">CBS 962.96</strain>
    </source>
</reference>
<proteinExistence type="predicted"/>
<evidence type="ECO:0000256" key="1">
    <source>
        <dbReference type="SAM" id="MobiDB-lite"/>
    </source>
</evidence>
<dbReference type="AlphaFoldDB" id="A0A4S8L448"/>
<keyword evidence="3" id="KW-1185">Reference proteome</keyword>
<feature type="compositionally biased region" description="Polar residues" evidence="1">
    <location>
        <begin position="143"/>
        <end position="161"/>
    </location>
</feature>
<gene>
    <name evidence="2" type="ORF">K435DRAFT_808007</name>
</gene>
<feature type="region of interest" description="Disordered" evidence="1">
    <location>
        <begin position="93"/>
        <end position="198"/>
    </location>
</feature>
<feature type="compositionally biased region" description="Polar residues" evidence="1">
    <location>
        <begin position="179"/>
        <end position="188"/>
    </location>
</feature>